<dbReference type="InterPro" id="IPR000792">
    <property type="entry name" value="Tscrpt_reg_LuxR_C"/>
</dbReference>
<proteinExistence type="predicted"/>
<dbReference type="CDD" id="cd17535">
    <property type="entry name" value="REC_NarL-like"/>
    <property type="match status" value="1"/>
</dbReference>
<evidence type="ECO:0000259" key="4">
    <source>
        <dbReference type="PROSITE" id="PS50043"/>
    </source>
</evidence>
<keyword evidence="2" id="KW-0238">DNA-binding</keyword>
<dbReference type="PRINTS" id="PR00038">
    <property type="entry name" value="HTHLUXR"/>
</dbReference>
<dbReference type="InterPro" id="IPR058245">
    <property type="entry name" value="NreC/VraR/RcsB-like_REC"/>
</dbReference>
<evidence type="ECO:0000256" key="3">
    <source>
        <dbReference type="PROSITE-ProRule" id="PRU00169"/>
    </source>
</evidence>
<evidence type="ECO:0000259" key="5">
    <source>
        <dbReference type="PROSITE" id="PS50110"/>
    </source>
</evidence>
<gene>
    <name evidence="6" type="ORF">VA603_06040</name>
</gene>
<evidence type="ECO:0000256" key="1">
    <source>
        <dbReference type="ARBA" id="ARBA00022553"/>
    </source>
</evidence>
<keyword evidence="1 3" id="KW-0597">Phosphoprotein</keyword>
<evidence type="ECO:0000256" key="2">
    <source>
        <dbReference type="ARBA" id="ARBA00023125"/>
    </source>
</evidence>
<dbReference type="Gene3D" id="3.40.50.2300">
    <property type="match status" value="1"/>
</dbReference>
<dbReference type="SMART" id="SM00448">
    <property type="entry name" value="REC"/>
    <property type="match status" value="1"/>
</dbReference>
<dbReference type="SUPFAM" id="SSF52172">
    <property type="entry name" value="CheY-like"/>
    <property type="match status" value="1"/>
</dbReference>
<dbReference type="PANTHER" id="PTHR43214:SF17">
    <property type="entry name" value="TRANSCRIPTIONAL REGULATORY PROTEIN RCSB"/>
    <property type="match status" value="1"/>
</dbReference>
<feature type="domain" description="Response regulatory" evidence="5">
    <location>
        <begin position="4"/>
        <end position="124"/>
    </location>
</feature>
<dbReference type="Pfam" id="PF00072">
    <property type="entry name" value="Response_reg"/>
    <property type="match status" value="1"/>
</dbReference>
<dbReference type="Proteomes" id="UP001301653">
    <property type="component" value="Unassembled WGS sequence"/>
</dbReference>
<evidence type="ECO:0000313" key="7">
    <source>
        <dbReference type="Proteomes" id="UP001301653"/>
    </source>
</evidence>
<accession>A0ABU5V2Z4</accession>
<dbReference type="InterPro" id="IPR016032">
    <property type="entry name" value="Sig_transdc_resp-reg_C-effctor"/>
</dbReference>
<dbReference type="RefSeq" id="WP_323438241.1">
    <property type="nucleotide sequence ID" value="NZ_JAYFUH010000067.1"/>
</dbReference>
<reference evidence="6 7" key="1">
    <citation type="submission" date="2023-12" db="EMBL/GenBank/DDBJ databases">
        <title>Stenotrophomonas guangdongensis sp. nov., isolated from wilted pepper plants (Capsicum annuum).</title>
        <authorList>
            <person name="Qiu M."/>
            <person name="Li Y."/>
            <person name="Liu Q."/>
            <person name="Zhang X."/>
            <person name="Huang Y."/>
            <person name="Guo R."/>
            <person name="Hu M."/>
            <person name="Zhou J."/>
            <person name="Zhou X."/>
        </authorList>
    </citation>
    <scope>NUCLEOTIDE SEQUENCE [LARGE SCALE GENOMIC DNA]</scope>
    <source>
        <strain evidence="6 7">MH1</strain>
    </source>
</reference>
<dbReference type="PROSITE" id="PS50043">
    <property type="entry name" value="HTH_LUXR_2"/>
    <property type="match status" value="1"/>
</dbReference>
<name>A0ABU5V2Z4_9GAMM</name>
<dbReference type="InterPro" id="IPR011006">
    <property type="entry name" value="CheY-like_superfamily"/>
</dbReference>
<dbReference type="PROSITE" id="PS00622">
    <property type="entry name" value="HTH_LUXR_1"/>
    <property type="match status" value="1"/>
</dbReference>
<dbReference type="SUPFAM" id="SSF46894">
    <property type="entry name" value="C-terminal effector domain of the bipartite response regulators"/>
    <property type="match status" value="1"/>
</dbReference>
<sequence>MHATVVIADDHPIVLAGIRHAIEHDPRLEVVGQAQDPSSLVALMHAHAPDIVITDYNMPGNDALGDGIKLVSYLLRHFPHSRLLVLTMVSNPSIIAAMYRAGAGGVVRKSGDPAELGLALSALLARRIYRPVEQTWADRAAVSMTPAARLSPREFEVLRLFANGRSVGDIARLLSRSIKTVSTQKVSAMRKLGTRTDQELISFCLASDLFR</sequence>
<dbReference type="PROSITE" id="PS50110">
    <property type="entry name" value="RESPONSE_REGULATORY"/>
    <property type="match status" value="1"/>
</dbReference>
<feature type="domain" description="HTH luxR-type" evidence="4">
    <location>
        <begin position="143"/>
        <end position="208"/>
    </location>
</feature>
<feature type="modified residue" description="4-aspartylphosphate" evidence="3">
    <location>
        <position position="55"/>
    </location>
</feature>
<organism evidence="6 7">
    <name type="scientific">Stenotrophomonas capsici</name>
    <dbReference type="NCBI Taxonomy" id="3110230"/>
    <lineage>
        <taxon>Bacteria</taxon>
        <taxon>Pseudomonadati</taxon>
        <taxon>Pseudomonadota</taxon>
        <taxon>Gammaproteobacteria</taxon>
        <taxon>Lysobacterales</taxon>
        <taxon>Lysobacteraceae</taxon>
        <taxon>Stenotrophomonas</taxon>
    </lineage>
</organism>
<dbReference type="InterPro" id="IPR001789">
    <property type="entry name" value="Sig_transdc_resp-reg_receiver"/>
</dbReference>
<dbReference type="SMART" id="SM00421">
    <property type="entry name" value="HTH_LUXR"/>
    <property type="match status" value="1"/>
</dbReference>
<dbReference type="CDD" id="cd06170">
    <property type="entry name" value="LuxR_C_like"/>
    <property type="match status" value="1"/>
</dbReference>
<dbReference type="Gene3D" id="1.10.10.10">
    <property type="entry name" value="Winged helix-like DNA-binding domain superfamily/Winged helix DNA-binding domain"/>
    <property type="match status" value="1"/>
</dbReference>
<dbReference type="PANTHER" id="PTHR43214">
    <property type="entry name" value="TWO-COMPONENT RESPONSE REGULATOR"/>
    <property type="match status" value="1"/>
</dbReference>
<evidence type="ECO:0000313" key="6">
    <source>
        <dbReference type="EMBL" id="MEA5667094.1"/>
    </source>
</evidence>
<dbReference type="InterPro" id="IPR039420">
    <property type="entry name" value="WalR-like"/>
</dbReference>
<keyword evidence="7" id="KW-1185">Reference proteome</keyword>
<protein>
    <submittedName>
        <fullName evidence="6">Response regulator</fullName>
    </submittedName>
</protein>
<comment type="caution">
    <text evidence="6">The sequence shown here is derived from an EMBL/GenBank/DDBJ whole genome shotgun (WGS) entry which is preliminary data.</text>
</comment>
<dbReference type="Pfam" id="PF00196">
    <property type="entry name" value="GerE"/>
    <property type="match status" value="1"/>
</dbReference>
<dbReference type="EMBL" id="JAYFUH010000067">
    <property type="protein sequence ID" value="MEA5667094.1"/>
    <property type="molecule type" value="Genomic_DNA"/>
</dbReference>
<dbReference type="InterPro" id="IPR036388">
    <property type="entry name" value="WH-like_DNA-bd_sf"/>
</dbReference>